<sequence length="62" mass="7173">MLCRHCNTILAVNQETRTEVFHKAVVFLRLKINLLAKPFKKDVAKFVQEVGRHIRSSGVPKR</sequence>
<dbReference type="AlphaFoldDB" id="A0A1Y2C7L1"/>
<name>A0A1Y2C7L1_9FUNG</name>
<keyword evidence="2" id="KW-1185">Reference proteome</keyword>
<proteinExistence type="predicted"/>
<gene>
    <name evidence="1" type="ORF">BCR33DRAFT_718148</name>
</gene>
<accession>A0A1Y2C7L1</accession>
<protein>
    <submittedName>
        <fullName evidence="1">Uncharacterized protein</fullName>
    </submittedName>
</protein>
<dbReference type="EMBL" id="MCGO01000027">
    <property type="protein sequence ID" value="ORY42936.1"/>
    <property type="molecule type" value="Genomic_DNA"/>
</dbReference>
<organism evidence="1 2">
    <name type="scientific">Rhizoclosmatium globosum</name>
    <dbReference type="NCBI Taxonomy" id="329046"/>
    <lineage>
        <taxon>Eukaryota</taxon>
        <taxon>Fungi</taxon>
        <taxon>Fungi incertae sedis</taxon>
        <taxon>Chytridiomycota</taxon>
        <taxon>Chytridiomycota incertae sedis</taxon>
        <taxon>Chytridiomycetes</taxon>
        <taxon>Chytridiales</taxon>
        <taxon>Chytriomycetaceae</taxon>
        <taxon>Rhizoclosmatium</taxon>
    </lineage>
</organism>
<dbReference type="Proteomes" id="UP000193642">
    <property type="component" value="Unassembled WGS sequence"/>
</dbReference>
<comment type="caution">
    <text evidence="1">The sequence shown here is derived from an EMBL/GenBank/DDBJ whole genome shotgun (WGS) entry which is preliminary data.</text>
</comment>
<evidence type="ECO:0000313" key="1">
    <source>
        <dbReference type="EMBL" id="ORY42936.1"/>
    </source>
</evidence>
<evidence type="ECO:0000313" key="2">
    <source>
        <dbReference type="Proteomes" id="UP000193642"/>
    </source>
</evidence>
<reference evidence="1 2" key="1">
    <citation type="submission" date="2016-07" db="EMBL/GenBank/DDBJ databases">
        <title>Pervasive Adenine N6-methylation of Active Genes in Fungi.</title>
        <authorList>
            <consortium name="DOE Joint Genome Institute"/>
            <person name="Mondo S.J."/>
            <person name="Dannebaum R.O."/>
            <person name="Kuo R.C."/>
            <person name="Labutti K."/>
            <person name="Haridas S."/>
            <person name="Kuo A."/>
            <person name="Salamov A."/>
            <person name="Ahrendt S.R."/>
            <person name="Lipzen A."/>
            <person name="Sullivan W."/>
            <person name="Andreopoulos W.B."/>
            <person name="Clum A."/>
            <person name="Lindquist E."/>
            <person name="Daum C."/>
            <person name="Ramamoorthy G.K."/>
            <person name="Gryganskyi A."/>
            <person name="Culley D."/>
            <person name="Magnuson J.K."/>
            <person name="James T.Y."/>
            <person name="O'Malley M.A."/>
            <person name="Stajich J.E."/>
            <person name="Spatafora J.W."/>
            <person name="Visel A."/>
            <person name="Grigoriev I.V."/>
        </authorList>
    </citation>
    <scope>NUCLEOTIDE SEQUENCE [LARGE SCALE GENOMIC DNA]</scope>
    <source>
        <strain evidence="1 2">JEL800</strain>
    </source>
</reference>